<proteinExistence type="predicted"/>
<evidence type="ECO:0000256" key="2">
    <source>
        <dbReference type="ARBA" id="ARBA00023125"/>
    </source>
</evidence>
<keyword evidence="3" id="KW-0804">Transcription</keyword>
<feature type="domain" description="SIS" evidence="5">
    <location>
        <begin position="121"/>
        <end position="259"/>
    </location>
</feature>
<dbReference type="InterPro" id="IPR001347">
    <property type="entry name" value="SIS_dom"/>
</dbReference>
<keyword evidence="2" id="KW-0238">DNA-binding</keyword>
<dbReference type="Gene3D" id="1.10.10.10">
    <property type="entry name" value="Winged helix-like DNA-binding domain superfamily/Winged helix DNA-binding domain"/>
    <property type="match status" value="1"/>
</dbReference>
<dbReference type="InterPro" id="IPR036388">
    <property type="entry name" value="WH-like_DNA-bd_sf"/>
</dbReference>
<evidence type="ECO:0000259" key="4">
    <source>
        <dbReference type="PROSITE" id="PS51071"/>
    </source>
</evidence>
<dbReference type="EMBL" id="CP002116">
    <property type="protein sequence ID" value="ADK82968.1"/>
    <property type="molecule type" value="Genomic_DNA"/>
</dbReference>
<dbReference type="PANTHER" id="PTHR30514">
    <property type="entry name" value="GLUCOKINASE"/>
    <property type="match status" value="1"/>
</dbReference>
<dbReference type="GO" id="GO:0097367">
    <property type="term" value="F:carbohydrate derivative binding"/>
    <property type="evidence" value="ECO:0007669"/>
    <property type="project" value="InterPro"/>
</dbReference>
<feature type="domain" description="HTH rpiR-type" evidence="4">
    <location>
        <begin position="8"/>
        <end position="84"/>
    </location>
</feature>
<dbReference type="InterPro" id="IPR009057">
    <property type="entry name" value="Homeodomain-like_sf"/>
</dbReference>
<accession>E1R8Z9</accession>
<dbReference type="PROSITE" id="PS51071">
    <property type="entry name" value="HTH_RPIR"/>
    <property type="match status" value="1"/>
</dbReference>
<evidence type="ECO:0000313" key="7">
    <source>
        <dbReference type="Proteomes" id="UP000002318"/>
    </source>
</evidence>
<keyword evidence="7" id="KW-1185">Reference proteome</keyword>
<sequence>MSSSPLKKDFFTRLKTAYATLSVSEKKVGKFILSYPSRVVEMSLAEVARESSVSDATAMRFSRSIGYRGWLELKIALIRSLPESVGDEAIEESPFRAIIRKSKEALDETAMAFDEDSFERGMDLLQNAGKVLITGSGTSGPIAHELYNRLFRLGINCTVASDVMLQIMHAALLSEKDLLFVISQSGASDMVMRAVEVAKRSSVPVMTITGNALTELAKASDVLLLSVCHEQNPETVASRIAQHAIVQAIYLSLSRRLGERGRRLEDGIWDAFFPEA</sequence>
<evidence type="ECO:0000256" key="1">
    <source>
        <dbReference type="ARBA" id="ARBA00023015"/>
    </source>
</evidence>
<organism evidence="6 7">
    <name type="scientific">Sediminispirochaeta smaragdinae (strain DSM 11293 / JCM 15392 / SEBR 4228)</name>
    <name type="common">Spirochaeta smaragdinae</name>
    <dbReference type="NCBI Taxonomy" id="573413"/>
    <lineage>
        <taxon>Bacteria</taxon>
        <taxon>Pseudomonadati</taxon>
        <taxon>Spirochaetota</taxon>
        <taxon>Spirochaetia</taxon>
        <taxon>Spirochaetales</taxon>
        <taxon>Spirochaetaceae</taxon>
        <taxon>Sediminispirochaeta</taxon>
    </lineage>
</organism>
<dbReference type="Pfam" id="PF01380">
    <property type="entry name" value="SIS"/>
    <property type="match status" value="1"/>
</dbReference>
<dbReference type="STRING" id="573413.Spirs_3883"/>
<dbReference type="InterPro" id="IPR046348">
    <property type="entry name" value="SIS_dom_sf"/>
</dbReference>
<name>E1R8Z9_SEDSS</name>
<reference evidence="6 7" key="1">
    <citation type="journal article" date="2010" name="Stand. Genomic Sci.">
        <title>Complete genome sequence of Spirochaeta smaragdinae type strain (SEBR 4228).</title>
        <authorList>
            <person name="Mavromatis K."/>
            <person name="Yasawong M."/>
            <person name="Chertkov O."/>
            <person name="Lapidus A."/>
            <person name="Lucas S."/>
            <person name="Nolan M."/>
            <person name="Del Rio T.G."/>
            <person name="Tice H."/>
            <person name="Cheng J.F."/>
            <person name="Pitluck S."/>
            <person name="Liolios K."/>
            <person name="Ivanova N."/>
            <person name="Tapia R."/>
            <person name="Han C."/>
            <person name="Bruce D."/>
            <person name="Goodwin L."/>
            <person name="Pati A."/>
            <person name="Chen A."/>
            <person name="Palaniappan K."/>
            <person name="Land M."/>
            <person name="Hauser L."/>
            <person name="Chang Y.J."/>
            <person name="Jeffries C.D."/>
            <person name="Detter J.C."/>
            <person name="Rohde M."/>
            <person name="Brambilla E."/>
            <person name="Spring S."/>
            <person name="Goker M."/>
            <person name="Sikorski J."/>
            <person name="Woyke T."/>
            <person name="Bristow J."/>
            <person name="Eisen J.A."/>
            <person name="Markowitz V."/>
            <person name="Hugenholtz P."/>
            <person name="Klenk H.P."/>
            <person name="Kyrpides N.C."/>
        </authorList>
    </citation>
    <scope>NUCLEOTIDE SEQUENCE [LARGE SCALE GENOMIC DNA]</scope>
    <source>
        <strain evidence="7">DSM 11293 / JCM 15392 / SEBR 4228</strain>
    </source>
</reference>
<dbReference type="KEGG" id="ssm:Spirs_3883"/>
<dbReference type="Gene3D" id="3.40.50.10490">
    <property type="entry name" value="Glucose-6-phosphate isomerase like protein, domain 1"/>
    <property type="match status" value="1"/>
</dbReference>
<protein>
    <submittedName>
        <fullName evidence="6">Transcriptional regulator, RpiR family</fullName>
    </submittedName>
</protein>
<dbReference type="eggNOG" id="COG1737">
    <property type="taxonomic scope" value="Bacteria"/>
</dbReference>
<dbReference type="PROSITE" id="PS51464">
    <property type="entry name" value="SIS"/>
    <property type="match status" value="1"/>
</dbReference>
<gene>
    <name evidence="6" type="ordered locus">Spirs_3883</name>
</gene>
<dbReference type="OrthoDB" id="148317at2"/>
<evidence type="ECO:0000313" key="6">
    <source>
        <dbReference type="EMBL" id="ADK82968.1"/>
    </source>
</evidence>
<evidence type="ECO:0000259" key="5">
    <source>
        <dbReference type="PROSITE" id="PS51464"/>
    </source>
</evidence>
<dbReference type="Proteomes" id="UP000002318">
    <property type="component" value="Chromosome"/>
</dbReference>
<dbReference type="CDD" id="cd05013">
    <property type="entry name" value="SIS_RpiR"/>
    <property type="match status" value="1"/>
</dbReference>
<dbReference type="GO" id="GO:0003700">
    <property type="term" value="F:DNA-binding transcription factor activity"/>
    <property type="evidence" value="ECO:0007669"/>
    <property type="project" value="InterPro"/>
</dbReference>
<dbReference type="SUPFAM" id="SSF46689">
    <property type="entry name" value="Homeodomain-like"/>
    <property type="match status" value="1"/>
</dbReference>
<dbReference type="AlphaFoldDB" id="E1R8Z9"/>
<dbReference type="RefSeq" id="WP_013256427.1">
    <property type="nucleotide sequence ID" value="NC_014364.1"/>
</dbReference>
<dbReference type="InterPro" id="IPR035472">
    <property type="entry name" value="RpiR-like_SIS"/>
</dbReference>
<evidence type="ECO:0000256" key="3">
    <source>
        <dbReference type="ARBA" id="ARBA00023163"/>
    </source>
</evidence>
<dbReference type="InterPro" id="IPR000281">
    <property type="entry name" value="HTH_RpiR"/>
</dbReference>
<dbReference type="SUPFAM" id="SSF53697">
    <property type="entry name" value="SIS domain"/>
    <property type="match status" value="1"/>
</dbReference>
<dbReference type="InterPro" id="IPR047640">
    <property type="entry name" value="RpiR-like"/>
</dbReference>
<dbReference type="PANTHER" id="PTHR30514:SF1">
    <property type="entry name" value="HTH-TYPE TRANSCRIPTIONAL REGULATOR HEXR-RELATED"/>
    <property type="match status" value="1"/>
</dbReference>
<dbReference type="Pfam" id="PF01418">
    <property type="entry name" value="HTH_6"/>
    <property type="match status" value="1"/>
</dbReference>
<dbReference type="GO" id="GO:0003677">
    <property type="term" value="F:DNA binding"/>
    <property type="evidence" value="ECO:0007669"/>
    <property type="project" value="UniProtKB-KW"/>
</dbReference>
<dbReference type="HOGENOM" id="CLU_055769_0_4_12"/>
<keyword evidence="1" id="KW-0805">Transcription regulation</keyword>
<dbReference type="GO" id="GO:1901135">
    <property type="term" value="P:carbohydrate derivative metabolic process"/>
    <property type="evidence" value="ECO:0007669"/>
    <property type="project" value="InterPro"/>
</dbReference>